<dbReference type="EMBL" id="JAULSN010000003">
    <property type="protein sequence ID" value="KAK3376850.1"/>
    <property type="molecule type" value="Genomic_DNA"/>
</dbReference>
<keyword evidence="2" id="KW-1185">Reference proteome</keyword>
<dbReference type="AlphaFoldDB" id="A0AAE0KJ75"/>
<sequence>MSLSKDEILNRMLSEATINASRLSGATDKTHANLEEAAIARVVKSVPGLANATVTRAENGLAFSHTPEATTVEATFNIKLPAVPNKDPVRLKLKIMSHEDAIRARQAQQAQLQMQMIDIESAFMVLKPQPASLAFGERALQSKTGSKILSVYKQLFTRLILDDRALGDGSNDLANIDQSVTTKTGPPPAATVLAEFETIVKPLYLKIQEHFAATQPAAAAPTATGKVDVANKAHFVVQVAQGGAKLLGAKFASLDTVTKTALKPKPLEQPTHDENKFIFQRLPGGKCTNGTITIYVAEESTLSIHQIKVQVTLPKYEASSSS</sequence>
<dbReference type="Proteomes" id="UP001287356">
    <property type="component" value="Unassembled WGS sequence"/>
</dbReference>
<organism evidence="1 2">
    <name type="scientific">Lasiosphaeria ovina</name>
    <dbReference type="NCBI Taxonomy" id="92902"/>
    <lineage>
        <taxon>Eukaryota</taxon>
        <taxon>Fungi</taxon>
        <taxon>Dikarya</taxon>
        <taxon>Ascomycota</taxon>
        <taxon>Pezizomycotina</taxon>
        <taxon>Sordariomycetes</taxon>
        <taxon>Sordariomycetidae</taxon>
        <taxon>Sordariales</taxon>
        <taxon>Lasiosphaeriaceae</taxon>
        <taxon>Lasiosphaeria</taxon>
    </lineage>
</organism>
<gene>
    <name evidence="1" type="ORF">B0T24DRAFT_592486</name>
</gene>
<evidence type="ECO:0000313" key="2">
    <source>
        <dbReference type="Proteomes" id="UP001287356"/>
    </source>
</evidence>
<comment type="caution">
    <text evidence="1">The sequence shown here is derived from an EMBL/GenBank/DDBJ whole genome shotgun (WGS) entry which is preliminary data.</text>
</comment>
<reference evidence="1" key="2">
    <citation type="submission" date="2023-06" db="EMBL/GenBank/DDBJ databases">
        <authorList>
            <consortium name="Lawrence Berkeley National Laboratory"/>
            <person name="Haridas S."/>
            <person name="Hensen N."/>
            <person name="Bonometti L."/>
            <person name="Westerberg I."/>
            <person name="Brannstrom I.O."/>
            <person name="Guillou S."/>
            <person name="Cros-Aarteil S."/>
            <person name="Calhoun S."/>
            <person name="Kuo A."/>
            <person name="Mondo S."/>
            <person name="Pangilinan J."/>
            <person name="Riley R."/>
            <person name="Labutti K."/>
            <person name="Andreopoulos B."/>
            <person name="Lipzen A."/>
            <person name="Chen C."/>
            <person name="Yanf M."/>
            <person name="Daum C."/>
            <person name="Ng V."/>
            <person name="Clum A."/>
            <person name="Steindorff A."/>
            <person name="Ohm R."/>
            <person name="Martin F."/>
            <person name="Silar P."/>
            <person name="Natvig D."/>
            <person name="Lalanne C."/>
            <person name="Gautier V."/>
            <person name="Ament-Velasquez S.L."/>
            <person name="Kruys A."/>
            <person name="Hutchinson M.I."/>
            <person name="Powell A.J."/>
            <person name="Barry K."/>
            <person name="Miller A.N."/>
            <person name="Grigoriev I.V."/>
            <person name="Debuchy R."/>
            <person name="Gladieux P."/>
            <person name="Thoren M.H."/>
            <person name="Johannesson H."/>
        </authorList>
    </citation>
    <scope>NUCLEOTIDE SEQUENCE</scope>
    <source>
        <strain evidence="1">CBS 958.72</strain>
    </source>
</reference>
<evidence type="ECO:0000313" key="1">
    <source>
        <dbReference type="EMBL" id="KAK3376850.1"/>
    </source>
</evidence>
<accession>A0AAE0KJ75</accession>
<name>A0AAE0KJ75_9PEZI</name>
<reference evidence="1" key="1">
    <citation type="journal article" date="2023" name="Mol. Phylogenet. Evol.">
        <title>Genome-scale phylogeny and comparative genomics of the fungal order Sordariales.</title>
        <authorList>
            <person name="Hensen N."/>
            <person name="Bonometti L."/>
            <person name="Westerberg I."/>
            <person name="Brannstrom I.O."/>
            <person name="Guillou S."/>
            <person name="Cros-Aarteil S."/>
            <person name="Calhoun S."/>
            <person name="Haridas S."/>
            <person name="Kuo A."/>
            <person name="Mondo S."/>
            <person name="Pangilinan J."/>
            <person name="Riley R."/>
            <person name="LaButti K."/>
            <person name="Andreopoulos B."/>
            <person name="Lipzen A."/>
            <person name="Chen C."/>
            <person name="Yan M."/>
            <person name="Daum C."/>
            <person name="Ng V."/>
            <person name="Clum A."/>
            <person name="Steindorff A."/>
            <person name="Ohm R.A."/>
            <person name="Martin F."/>
            <person name="Silar P."/>
            <person name="Natvig D.O."/>
            <person name="Lalanne C."/>
            <person name="Gautier V."/>
            <person name="Ament-Velasquez S.L."/>
            <person name="Kruys A."/>
            <person name="Hutchinson M.I."/>
            <person name="Powell A.J."/>
            <person name="Barry K."/>
            <person name="Miller A.N."/>
            <person name="Grigoriev I.V."/>
            <person name="Debuchy R."/>
            <person name="Gladieux P."/>
            <person name="Hiltunen Thoren M."/>
            <person name="Johannesson H."/>
        </authorList>
    </citation>
    <scope>NUCLEOTIDE SEQUENCE</scope>
    <source>
        <strain evidence="1">CBS 958.72</strain>
    </source>
</reference>
<proteinExistence type="predicted"/>
<protein>
    <submittedName>
        <fullName evidence="1">Uncharacterized protein</fullName>
    </submittedName>
</protein>